<reference evidence="1 2" key="1">
    <citation type="journal article" date="2022" name="Nat. Genet.">
        <title>Improved pea reference genome and pan-genome highlight genomic features and evolutionary characteristics.</title>
        <authorList>
            <person name="Yang T."/>
            <person name="Liu R."/>
            <person name="Luo Y."/>
            <person name="Hu S."/>
            <person name="Wang D."/>
            <person name="Wang C."/>
            <person name="Pandey M.K."/>
            <person name="Ge S."/>
            <person name="Xu Q."/>
            <person name="Li N."/>
            <person name="Li G."/>
            <person name="Huang Y."/>
            <person name="Saxena R.K."/>
            <person name="Ji Y."/>
            <person name="Li M."/>
            <person name="Yan X."/>
            <person name="He Y."/>
            <person name="Liu Y."/>
            <person name="Wang X."/>
            <person name="Xiang C."/>
            <person name="Varshney R.K."/>
            <person name="Ding H."/>
            <person name="Gao S."/>
            <person name="Zong X."/>
        </authorList>
    </citation>
    <scope>NUCLEOTIDE SEQUENCE [LARGE SCALE GENOMIC DNA]</scope>
    <source>
        <strain evidence="1 2">cv. Zhongwan 6</strain>
    </source>
</reference>
<dbReference type="Proteomes" id="UP001058974">
    <property type="component" value="Chromosome 5"/>
</dbReference>
<sequence>MNSLKQRWQHLVHTSKIFHTHPTFCYSSIIITTIAPYTNLRLKSTNCLSINLCNLLKHATIYHQIVPKSCVVSSKCSQKCTYIHSLRLPKCHNPLCFLLLCI</sequence>
<gene>
    <name evidence="1" type="ORF">KIW84_051086</name>
</gene>
<dbReference type="AlphaFoldDB" id="A0A9D5AD98"/>
<evidence type="ECO:0000313" key="2">
    <source>
        <dbReference type="Proteomes" id="UP001058974"/>
    </source>
</evidence>
<accession>A0A9D5AD98</accession>
<dbReference type="Gramene" id="Psat05G0108600-T1">
    <property type="protein sequence ID" value="KAI5403793.1"/>
    <property type="gene ID" value="KIW84_051086"/>
</dbReference>
<dbReference type="EMBL" id="JAMSHJ010000005">
    <property type="protein sequence ID" value="KAI5403793.1"/>
    <property type="molecule type" value="Genomic_DNA"/>
</dbReference>
<proteinExistence type="predicted"/>
<evidence type="ECO:0000313" key="1">
    <source>
        <dbReference type="EMBL" id="KAI5403793.1"/>
    </source>
</evidence>
<comment type="caution">
    <text evidence="1">The sequence shown here is derived from an EMBL/GenBank/DDBJ whole genome shotgun (WGS) entry which is preliminary data.</text>
</comment>
<keyword evidence="2" id="KW-1185">Reference proteome</keyword>
<organism evidence="1 2">
    <name type="scientific">Pisum sativum</name>
    <name type="common">Garden pea</name>
    <name type="synonym">Lathyrus oleraceus</name>
    <dbReference type="NCBI Taxonomy" id="3888"/>
    <lineage>
        <taxon>Eukaryota</taxon>
        <taxon>Viridiplantae</taxon>
        <taxon>Streptophyta</taxon>
        <taxon>Embryophyta</taxon>
        <taxon>Tracheophyta</taxon>
        <taxon>Spermatophyta</taxon>
        <taxon>Magnoliopsida</taxon>
        <taxon>eudicotyledons</taxon>
        <taxon>Gunneridae</taxon>
        <taxon>Pentapetalae</taxon>
        <taxon>rosids</taxon>
        <taxon>fabids</taxon>
        <taxon>Fabales</taxon>
        <taxon>Fabaceae</taxon>
        <taxon>Papilionoideae</taxon>
        <taxon>50 kb inversion clade</taxon>
        <taxon>NPAAA clade</taxon>
        <taxon>Hologalegina</taxon>
        <taxon>IRL clade</taxon>
        <taxon>Fabeae</taxon>
        <taxon>Lathyrus</taxon>
    </lineage>
</organism>
<name>A0A9D5AD98_PEA</name>
<protein>
    <submittedName>
        <fullName evidence="1">Uncharacterized protein</fullName>
    </submittedName>
</protein>